<organism evidence="2 3">
    <name type="scientific">Fusarium proliferatum (strain ET1)</name>
    <name type="common">Orchid endophyte fungus</name>
    <dbReference type="NCBI Taxonomy" id="1227346"/>
    <lineage>
        <taxon>Eukaryota</taxon>
        <taxon>Fungi</taxon>
        <taxon>Dikarya</taxon>
        <taxon>Ascomycota</taxon>
        <taxon>Pezizomycotina</taxon>
        <taxon>Sordariomycetes</taxon>
        <taxon>Hypocreomycetidae</taxon>
        <taxon>Hypocreales</taxon>
        <taxon>Nectriaceae</taxon>
        <taxon>Fusarium</taxon>
        <taxon>Fusarium fujikuroi species complex</taxon>
    </lineage>
</organism>
<reference evidence="3" key="1">
    <citation type="journal article" date="2016" name="Genome Biol. Evol.">
        <title>Comparative 'omics' of the Fusarium fujikuroi species complex highlights differences in genetic potential and metabolite synthesis.</title>
        <authorList>
            <person name="Niehaus E.-M."/>
            <person name="Muensterkoetter M."/>
            <person name="Proctor R.H."/>
            <person name="Brown D.W."/>
            <person name="Sharon A."/>
            <person name="Idan Y."/>
            <person name="Oren-Young L."/>
            <person name="Sieber C.M."/>
            <person name="Novak O."/>
            <person name="Pencik A."/>
            <person name="Tarkowska D."/>
            <person name="Hromadova K."/>
            <person name="Freeman S."/>
            <person name="Maymon M."/>
            <person name="Elazar M."/>
            <person name="Youssef S.A."/>
            <person name="El-Shabrawy E.S.M."/>
            <person name="Shalaby A.B.A."/>
            <person name="Houterman P."/>
            <person name="Brock N.L."/>
            <person name="Burkhardt I."/>
            <person name="Tsavkelova E.A."/>
            <person name="Dickschat J.S."/>
            <person name="Galuszka P."/>
            <person name="Gueldener U."/>
            <person name="Tudzynski B."/>
        </authorList>
    </citation>
    <scope>NUCLEOTIDE SEQUENCE [LARGE SCALE GENOMIC DNA]</scope>
    <source>
        <strain evidence="3">ET1</strain>
    </source>
</reference>
<comment type="caution">
    <text evidence="2">The sequence shown here is derived from an EMBL/GenBank/DDBJ whole genome shotgun (WGS) entry which is preliminary data.</text>
</comment>
<sequence length="719" mass="75735">MVSLKTLGVAYAAANILGVNAGLCRPSTRTSLSASATKVATSAPVVSTSSSGTSTIALVSTDETSSTDETTDANTKTSGTQSVSSSETEISSSNPTTSDVSTIESSSSHTISVSLTTSGSPTTSSDAATSAESTTSGASTMSTETSASVDSTTSGVPTTTAAETSASTDVTSTEATTSEESTTSADTTTTANPTTTADATTTSSEPTTTTSACVEPTNLLRQPGFEASDEGTVWGFYWGGGDVEYDPDQARTGDYLGVLPVPDGQERRMEQRIHITPGTEYTISFWYAVANPPTVNTQCSIFATFDYYTTLKQVSLPSDSEYHQYTSSFIAQDNLDPAIEIGVSCPGVGNGYTATINIDDTSVLDSTNSCDATPVDPNAPPKSTLLVPAQPEAPHCPVNVVQVPGFEADDEDQAWAWYNRGEFVQDASNARTGEREALFPSGTSSDAVFLEQNIDSSDLVAGENYDFHFFWKPKTLPDNGQCWMYGGYNDQVGFPLANIDFGATSSTGYTIYSARFQMPAGNLLLQMVFYCQYNDGNTVLGSVYVDDTALIRVGGCEAYPVTGALIENPSFEIQATEDSTYAWFGTNGMEIRAGSTADGPSPNSGDNFLYVQLGSSKKSATLTKPLASSLDAGITYALQFNWSAGSAYVPSTCSFKIVFGSVSQTLDIDTQITAYQYQSFDYSFTAGDSAESMSITVECTDASGFPDFVFDDFSLQGSQ</sequence>
<feature type="compositionally biased region" description="Low complexity" evidence="1">
    <location>
        <begin position="157"/>
        <end position="212"/>
    </location>
</feature>
<feature type="region of interest" description="Disordered" evidence="1">
    <location>
        <begin position="35"/>
        <end position="212"/>
    </location>
</feature>
<proteinExistence type="predicted"/>
<dbReference type="Proteomes" id="UP000183971">
    <property type="component" value="Unassembled WGS sequence"/>
</dbReference>
<evidence type="ECO:0000256" key="1">
    <source>
        <dbReference type="SAM" id="MobiDB-lite"/>
    </source>
</evidence>
<feature type="compositionally biased region" description="Low complexity" evidence="1">
    <location>
        <begin position="80"/>
        <end position="148"/>
    </location>
</feature>
<feature type="compositionally biased region" description="Low complexity" evidence="1">
    <location>
        <begin position="35"/>
        <end position="64"/>
    </location>
</feature>
<keyword evidence="3" id="KW-1185">Reference proteome</keyword>
<dbReference type="SUPFAM" id="SSF49785">
    <property type="entry name" value="Galactose-binding domain-like"/>
    <property type="match status" value="1"/>
</dbReference>
<dbReference type="AlphaFoldDB" id="A0A1L7VC74"/>
<dbReference type="InterPro" id="IPR008979">
    <property type="entry name" value="Galactose-bd-like_sf"/>
</dbReference>
<evidence type="ECO:0000313" key="3">
    <source>
        <dbReference type="Proteomes" id="UP000183971"/>
    </source>
</evidence>
<dbReference type="Gene3D" id="2.60.120.260">
    <property type="entry name" value="Galactose-binding domain-like"/>
    <property type="match status" value="3"/>
</dbReference>
<evidence type="ECO:0000313" key="2">
    <source>
        <dbReference type="EMBL" id="CZR37874.1"/>
    </source>
</evidence>
<name>A0A1L7VC74_FUSPR</name>
<gene>
    <name evidence="2" type="ORF">FPRO_06935</name>
</gene>
<dbReference type="RefSeq" id="XP_031078467.1">
    <property type="nucleotide sequence ID" value="XM_031228097.1"/>
</dbReference>
<dbReference type="VEuPathDB" id="FungiDB:FPRO_06935"/>
<dbReference type="EMBL" id="FJOF01000003">
    <property type="protein sequence ID" value="CZR37874.1"/>
    <property type="molecule type" value="Genomic_DNA"/>
</dbReference>
<accession>A0A1L7VC74</accession>
<dbReference type="GeneID" id="42051814"/>
<protein>
    <submittedName>
        <fullName evidence="2">Related to DAN4-Cell wall mannoprotein, expressed under anaerobic conditions, completely repres</fullName>
    </submittedName>
</protein>